<comment type="catalytic activity">
    <reaction evidence="10">
        <text>(sulfur carrier)-H + L-cysteine = (sulfur carrier)-SH + L-alanine</text>
        <dbReference type="Rhea" id="RHEA:43892"/>
        <dbReference type="Rhea" id="RHEA-COMP:14737"/>
        <dbReference type="Rhea" id="RHEA-COMP:14739"/>
        <dbReference type="ChEBI" id="CHEBI:29917"/>
        <dbReference type="ChEBI" id="CHEBI:35235"/>
        <dbReference type="ChEBI" id="CHEBI:57972"/>
        <dbReference type="ChEBI" id="CHEBI:64428"/>
        <dbReference type="EC" id="2.8.1.7"/>
    </reaction>
</comment>
<dbReference type="EMBL" id="CP002161">
    <property type="protein sequence ID" value="ADM89701.1"/>
    <property type="molecule type" value="Genomic_DNA"/>
</dbReference>
<protein>
    <recommendedName>
        <fullName evidence="3">cysteine desulfurase</fullName>
        <ecNumber evidence="3">2.8.1.7</ecNumber>
    </recommendedName>
</protein>
<evidence type="ECO:0000256" key="8">
    <source>
        <dbReference type="ARBA" id="ARBA00023004"/>
    </source>
</evidence>
<dbReference type="FunFam" id="3.40.640.10:FF:000003">
    <property type="entry name" value="Cysteine desulfurase IscS"/>
    <property type="match status" value="1"/>
</dbReference>
<keyword evidence="4" id="KW-0808">Transferase</keyword>
<dbReference type="PIRSF" id="PIRSF005572">
    <property type="entry name" value="NifS"/>
    <property type="match status" value="1"/>
</dbReference>
<dbReference type="KEGG" id="zin:ZICARI_082"/>
<dbReference type="HOGENOM" id="CLU_003433_0_2_4"/>
<evidence type="ECO:0000256" key="1">
    <source>
        <dbReference type="ARBA" id="ARBA00001933"/>
    </source>
</evidence>
<dbReference type="PANTHER" id="PTHR11601">
    <property type="entry name" value="CYSTEINE DESULFURYLASE FAMILY MEMBER"/>
    <property type="match status" value="1"/>
</dbReference>
<dbReference type="InterPro" id="IPR016454">
    <property type="entry name" value="Cysteine_dSase"/>
</dbReference>
<dbReference type="EC" id="2.8.1.7" evidence="3"/>
<dbReference type="PROSITE" id="PS00595">
    <property type="entry name" value="AA_TRANSFER_CLASS_5"/>
    <property type="match status" value="1"/>
</dbReference>
<reference key="2">
    <citation type="submission" date="2010-08" db="EMBL/GenBank/DDBJ databases">
        <title>Functional convergence in reduced genomes of bacterial symbionts spanning 200 million years of evolution.</title>
        <authorList>
            <person name="McCutcheon J.P."/>
            <person name="Moran N.A."/>
        </authorList>
    </citation>
    <scope>NUCLEOTIDE SEQUENCE</scope>
    <source>
        <strain>CARI</strain>
    </source>
</reference>
<keyword evidence="6" id="KW-0479">Metal-binding</keyword>
<proteinExistence type="inferred from homology"/>
<reference evidence="13 14" key="1">
    <citation type="journal article" date="2010" name="Genome Biol. Evol.">
        <title>Functional convergence in reduced genomes of bacterial symbionts spanning 200 My of evolution.</title>
        <authorList>
            <person name="McCutcheon J.P."/>
            <person name="Moran N.A."/>
        </authorList>
    </citation>
    <scope>NUCLEOTIDE SEQUENCE [LARGE SCALE GENOMIC DNA]</scope>
    <source>
        <strain evidence="13 14">CARI</strain>
    </source>
</reference>
<evidence type="ECO:0000256" key="10">
    <source>
        <dbReference type="ARBA" id="ARBA00050776"/>
    </source>
</evidence>
<dbReference type="SUPFAM" id="SSF53383">
    <property type="entry name" value="PLP-dependent transferases"/>
    <property type="match status" value="1"/>
</dbReference>
<keyword evidence="7" id="KW-0663">Pyridoxal phosphate</keyword>
<accession>E0TIS4</accession>
<dbReference type="Gene3D" id="3.40.640.10">
    <property type="entry name" value="Type I PLP-dependent aspartate aminotransferase-like (Major domain)"/>
    <property type="match status" value="1"/>
</dbReference>
<dbReference type="InterPro" id="IPR000192">
    <property type="entry name" value="Aminotrans_V_dom"/>
</dbReference>
<evidence type="ECO:0000256" key="2">
    <source>
        <dbReference type="ARBA" id="ARBA00006490"/>
    </source>
</evidence>
<dbReference type="Pfam" id="PF00266">
    <property type="entry name" value="Aminotran_5"/>
    <property type="match status" value="1"/>
</dbReference>
<evidence type="ECO:0000259" key="12">
    <source>
        <dbReference type="Pfam" id="PF00266"/>
    </source>
</evidence>
<feature type="domain" description="Aminotransferase class V" evidence="12">
    <location>
        <begin position="8"/>
        <end position="370"/>
    </location>
</feature>
<organism evidence="13 14">
    <name type="scientific">Zinderia insecticola (strain CARI)</name>
    <dbReference type="NCBI Taxonomy" id="871271"/>
    <lineage>
        <taxon>Bacteria</taxon>
        <taxon>Pseudomonadati</taxon>
        <taxon>Pseudomonadota</taxon>
        <taxon>Betaproteobacteria</taxon>
        <taxon>Burkholderiales</taxon>
        <taxon>Oxalobacteraceae</taxon>
        <taxon>Candidatus Zinderia</taxon>
    </lineage>
</organism>
<evidence type="ECO:0000256" key="11">
    <source>
        <dbReference type="RuleBase" id="RU004504"/>
    </source>
</evidence>
<name>E0TIS4_ZINIC</name>
<keyword evidence="9" id="KW-0411">Iron-sulfur</keyword>
<gene>
    <name evidence="13" type="primary">iscS</name>
    <name evidence="13" type="ordered locus">ZICARI_082</name>
</gene>
<comment type="similarity">
    <text evidence="2">Belongs to the class-V pyridoxal-phosphate-dependent aminotransferase family. NifS/IscS subfamily.</text>
</comment>
<evidence type="ECO:0000256" key="4">
    <source>
        <dbReference type="ARBA" id="ARBA00022679"/>
    </source>
</evidence>
<dbReference type="InterPro" id="IPR015422">
    <property type="entry name" value="PyrdxlP-dep_Trfase_small"/>
</dbReference>
<evidence type="ECO:0000256" key="7">
    <source>
        <dbReference type="ARBA" id="ARBA00022898"/>
    </source>
</evidence>
<dbReference type="STRING" id="871271.ZICARI_082"/>
<evidence type="ECO:0000313" key="14">
    <source>
        <dbReference type="Proteomes" id="UP000001303"/>
    </source>
</evidence>
<dbReference type="NCBIfam" id="NF010611">
    <property type="entry name" value="PRK14012.1"/>
    <property type="match status" value="1"/>
</dbReference>
<dbReference type="InterPro" id="IPR020578">
    <property type="entry name" value="Aminotrans_V_PyrdxlP_BS"/>
</dbReference>
<dbReference type="InterPro" id="IPR015421">
    <property type="entry name" value="PyrdxlP-dep_Trfase_major"/>
</dbReference>
<keyword evidence="8" id="KW-0408">Iron</keyword>
<sequence>MKNNKFPIYLDYSATTPIDPRVVNKIIPILKYHFGNYSSNTHFYGKYIKILIEKSRKKISKIINCKYKEIIFTSGATESINLALKGILNFNNKKKNHIITLKTEHKATLNTLKELENLGYKITYLKPNKEGIINIKKLKKKINKKTILITIMYVNNEIGVIQKIKKISNLCNKKNIFLHCDATQAIGKININLKKTKIDLMSFSGHKIYAPKGIGVLYISKKSKIIIKPQIHGGGQERGIRSGTLATHQIIGLSKSIKILREEMKYEIIKIKILHNKLIKSLQSIEEIYINGNIKKKVPHILNINFNFIEGESLIMSLKNIAISSGSACTSSNLEPSYVIKSLNNKKKLPHSSIRFSIGRYTTLKEIKLLKIILKNKIIKLRNISPLWEMFKEGTNILKYKWKN</sequence>
<keyword evidence="5" id="KW-0001">2Fe-2S</keyword>
<keyword evidence="14" id="KW-1185">Reference proteome</keyword>
<comment type="cofactor">
    <cofactor evidence="1 11">
        <name>pyridoxal 5'-phosphate</name>
        <dbReference type="ChEBI" id="CHEBI:597326"/>
    </cofactor>
</comment>
<evidence type="ECO:0000256" key="3">
    <source>
        <dbReference type="ARBA" id="ARBA00012239"/>
    </source>
</evidence>
<evidence type="ECO:0000256" key="5">
    <source>
        <dbReference type="ARBA" id="ARBA00022714"/>
    </source>
</evidence>
<dbReference type="InterPro" id="IPR015424">
    <property type="entry name" value="PyrdxlP-dep_Trfase"/>
</dbReference>
<dbReference type="Proteomes" id="UP000001303">
    <property type="component" value="Chromosome"/>
</dbReference>
<evidence type="ECO:0000313" key="13">
    <source>
        <dbReference type="EMBL" id="ADM89701.1"/>
    </source>
</evidence>
<evidence type="ECO:0000256" key="6">
    <source>
        <dbReference type="ARBA" id="ARBA00022723"/>
    </source>
</evidence>
<dbReference type="GO" id="GO:0031071">
    <property type="term" value="F:cysteine desulfurase activity"/>
    <property type="evidence" value="ECO:0007669"/>
    <property type="project" value="UniProtKB-EC"/>
</dbReference>
<dbReference type="Gene3D" id="3.90.1150.10">
    <property type="entry name" value="Aspartate Aminotransferase, domain 1"/>
    <property type="match status" value="1"/>
</dbReference>
<dbReference type="PANTHER" id="PTHR11601:SF34">
    <property type="entry name" value="CYSTEINE DESULFURASE"/>
    <property type="match status" value="1"/>
</dbReference>
<dbReference type="GO" id="GO:0051537">
    <property type="term" value="F:2 iron, 2 sulfur cluster binding"/>
    <property type="evidence" value="ECO:0007669"/>
    <property type="project" value="UniProtKB-KW"/>
</dbReference>
<dbReference type="AlphaFoldDB" id="E0TIS4"/>
<dbReference type="GO" id="GO:0046872">
    <property type="term" value="F:metal ion binding"/>
    <property type="evidence" value="ECO:0007669"/>
    <property type="project" value="UniProtKB-KW"/>
</dbReference>
<evidence type="ECO:0000256" key="9">
    <source>
        <dbReference type="ARBA" id="ARBA00023014"/>
    </source>
</evidence>